<evidence type="ECO:0000256" key="6">
    <source>
        <dbReference type="SAM" id="Phobius"/>
    </source>
</evidence>
<sequence length="225" mass="24181">MIWCGWFLCQTAKLGLAMIHFDTMLTYVVVVLGLFLIPGPAVLLVLARSSVGGHRVGIATGLGIATGDMLHTATATLGLSAVLMTSALAFSLMKYAGAGYLIYLGVRALMERGQDYQLTQTRLIDAPLAFRQAVIAEVFNPKTALFFLAFLPQFVRPERGSVVAQLAVLGLVFVIMSAIYTALIALAAGQVAGWLARHRSVGRWQGRIIGAIYVGLGVRMALQQR</sequence>
<evidence type="ECO:0000256" key="2">
    <source>
        <dbReference type="ARBA" id="ARBA00022475"/>
    </source>
</evidence>
<feature type="transmembrane region" description="Helical" evidence="6">
    <location>
        <begin position="87"/>
        <end position="106"/>
    </location>
</feature>
<reference evidence="7 8" key="1">
    <citation type="submission" date="2019-06" db="EMBL/GenBank/DDBJ databases">
        <title>Genomic Encyclopedia of Type Strains, Phase IV (KMG-V): Genome sequencing to study the core and pangenomes of soil and plant-associated prokaryotes.</title>
        <authorList>
            <person name="Whitman W."/>
        </authorList>
    </citation>
    <scope>NUCLEOTIDE SEQUENCE [LARGE SCALE GENOMIC DNA]</scope>
    <source>
        <strain evidence="7 8">BR 510</strain>
    </source>
</reference>
<evidence type="ECO:0000256" key="5">
    <source>
        <dbReference type="ARBA" id="ARBA00023136"/>
    </source>
</evidence>
<name>A0A560E2G7_9BRAD</name>
<keyword evidence="4 6" id="KW-1133">Transmembrane helix</keyword>
<evidence type="ECO:0000256" key="4">
    <source>
        <dbReference type="ARBA" id="ARBA00022989"/>
    </source>
</evidence>
<organism evidence="7 8">
    <name type="scientific">Bradyrhizobium stylosanthis</name>
    <dbReference type="NCBI Taxonomy" id="1803665"/>
    <lineage>
        <taxon>Bacteria</taxon>
        <taxon>Pseudomonadati</taxon>
        <taxon>Pseudomonadota</taxon>
        <taxon>Alphaproteobacteria</taxon>
        <taxon>Hyphomicrobiales</taxon>
        <taxon>Nitrobacteraceae</taxon>
        <taxon>Bradyrhizobium</taxon>
    </lineage>
</organism>
<feature type="transmembrane region" description="Helical" evidence="6">
    <location>
        <begin position="58"/>
        <end position="81"/>
    </location>
</feature>
<comment type="subcellular location">
    <subcellularLocation>
        <location evidence="1">Cell membrane</location>
        <topology evidence="1">Multi-pass membrane protein</topology>
    </subcellularLocation>
</comment>
<keyword evidence="2" id="KW-1003">Cell membrane</keyword>
<evidence type="ECO:0000313" key="8">
    <source>
        <dbReference type="Proteomes" id="UP000319949"/>
    </source>
</evidence>
<dbReference type="Proteomes" id="UP000319949">
    <property type="component" value="Unassembled WGS sequence"/>
</dbReference>
<keyword evidence="8" id="KW-1185">Reference proteome</keyword>
<dbReference type="PIRSF" id="PIRSF006324">
    <property type="entry name" value="LeuE"/>
    <property type="match status" value="1"/>
</dbReference>
<dbReference type="PANTHER" id="PTHR30086">
    <property type="entry name" value="ARGININE EXPORTER PROTEIN ARGO"/>
    <property type="match status" value="1"/>
</dbReference>
<accession>A0A560E2G7</accession>
<dbReference type="Pfam" id="PF01810">
    <property type="entry name" value="LysE"/>
    <property type="match status" value="1"/>
</dbReference>
<comment type="caution">
    <text evidence="7">The sequence shown here is derived from an EMBL/GenBank/DDBJ whole genome shotgun (WGS) entry which is preliminary data.</text>
</comment>
<evidence type="ECO:0000313" key="7">
    <source>
        <dbReference type="EMBL" id="TWB03569.1"/>
    </source>
</evidence>
<dbReference type="PANTHER" id="PTHR30086:SF20">
    <property type="entry name" value="ARGININE EXPORTER PROTEIN ARGO-RELATED"/>
    <property type="match status" value="1"/>
</dbReference>
<feature type="transmembrane region" description="Helical" evidence="6">
    <location>
        <begin position="166"/>
        <end position="192"/>
    </location>
</feature>
<evidence type="ECO:0000256" key="1">
    <source>
        <dbReference type="ARBA" id="ARBA00004651"/>
    </source>
</evidence>
<feature type="transmembrane region" description="Helical" evidence="6">
    <location>
        <begin position="204"/>
        <end position="222"/>
    </location>
</feature>
<keyword evidence="5 6" id="KW-0472">Membrane</keyword>
<proteinExistence type="predicted"/>
<dbReference type="GO" id="GO:0015171">
    <property type="term" value="F:amino acid transmembrane transporter activity"/>
    <property type="evidence" value="ECO:0007669"/>
    <property type="project" value="TreeGrafter"/>
</dbReference>
<evidence type="ECO:0000256" key="3">
    <source>
        <dbReference type="ARBA" id="ARBA00022692"/>
    </source>
</evidence>
<dbReference type="GO" id="GO:0005886">
    <property type="term" value="C:plasma membrane"/>
    <property type="evidence" value="ECO:0007669"/>
    <property type="project" value="UniProtKB-SubCell"/>
</dbReference>
<dbReference type="AlphaFoldDB" id="A0A560E2G7"/>
<dbReference type="EMBL" id="VITK01000002">
    <property type="protein sequence ID" value="TWB03569.1"/>
    <property type="molecule type" value="Genomic_DNA"/>
</dbReference>
<keyword evidence="3 6" id="KW-0812">Transmembrane</keyword>
<dbReference type="InterPro" id="IPR001123">
    <property type="entry name" value="LeuE-type"/>
</dbReference>
<protein>
    <submittedName>
        <fullName evidence="7">Threonine/homoserine/homoserine lactone efflux protein</fullName>
    </submittedName>
</protein>
<gene>
    <name evidence="7" type="ORF">FBZ96_10240</name>
</gene>
<feature type="transmembrane region" description="Helical" evidence="6">
    <location>
        <begin position="24"/>
        <end position="46"/>
    </location>
</feature>